<evidence type="ECO:0000256" key="1">
    <source>
        <dbReference type="SAM" id="Coils"/>
    </source>
</evidence>
<reference evidence="4" key="1">
    <citation type="submission" date="2016-06" db="UniProtKB">
        <authorList>
            <consortium name="WormBaseParasite"/>
        </authorList>
    </citation>
    <scope>IDENTIFICATION</scope>
</reference>
<accession>A0A183KY33</accession>
<organism evidence="4">
    <name type="scientific">Schistosoma curassoni</name>
    <dbReference type="NCBI Taxonomy" id="6186"/>
    <lineage>
        <taxon>Eukaryota</taxon>
        <taxon>Metazoa</taxon>
        <taxon>Spiralia</taxon>
        <taxon>Lophotrochozoa</taxon>
        <taxon>Platyhelminthes</taxon>
        <taxon>Trematoda</taxon>
        <taxon>Digenea</taxon>
        <taxon>Strigeidida</taxon>
        <taxon>Schistosomatoidea</taxon>
        <taxon>Schistosomatidae</taxon>
        <taxon>Schistosoma</taxon>
    </lineage>
</organism>
<keyword evidence="1" id="KW-0175">Coiled coil</keyword>
<evidence type="ECO:0000313" key="4">
    <source>
        <dbReference type="WBParaSite" id="SCUD_0001998301-mRNA-1"/>
    </source>
</evidence>
<evidence type="ECO:0000313" key="2">
    <source>
        <dbReference type="EMBL" id="VDP70812.1"/>
    </source>
</evidence>
<feature type="coiled-coil region" evidence="1">
    <location>
        <begin position="7"/>
        <end position="34"/>
    </location>
</feature>
<sequence>MDTTEELEQVRTRIETLEKEVRDIELKQDEHLARNTSLSLAILAFTSESDSPCSMMILSM</sequence>
<reference evidence="2" key="2">
    <citation type="submission" date="2018-11" db="EMBL/GenBank/DDBJ databases">
        <authorList>
            <consortium name="Pathogen Informatics"/>
        </authorList>
    </citation>
    <scope>NUCLEOTIDE SEQUENCE [LARGE SCALE GENOMIC DNA]</scope>
    <source>
        <strain evidence="2">Dakar</strain>
    </source>
</reference>
<dbReference type="AlphaFoldDB" id="A0A183KY33"/>
<dbReference type="WBParaSite" id="SCUD_0001998301-mRNA-1">
    <property type="protein sequence ID" value="SCUD_0001998301-mRNA-1"/>
    <property type="gene ID" value="SCUD_0001998301"/>
</dbReference>
<name>A0A183KY33_9TREM</name>
<dbReference type="EMBL" id="UZAK01043441">
    <property type="protein sequence ID" value="VDP70812.1"/>
    <property type="molecule type" value="Genomic_DNA"/>
</dbReference>
<dbReference type="STRING" id="6186.A0A183KY33"/>
<gene>
    <name evidence="2" type="ORF">SCUD_LOCUS19980</name>
</gene>
<proteinExistence type="predicted"/>
<keyword evidence="3" id="KW-1185">Reference proteome</keyword>
<protein>
    <submittedName>
        <fullName evidence="4">G protein gamma domain-containing protein</fullName>
    </submittedName>
</protein>
<dbReference type="Proteomes" id="UP000279833">
    <property type="component" value="Unassembled WGS sequence"/>
</dbReference>
<evidence type="ECO:0000313" key="3">
    <source>
        <dbReference type="Proteomes" id="UP000279833"/>
    </source>
</evidence>